<dbReference type="Gene3D" id="3.30.70.2060">
    <property type="match status" value="1"/>
</dbReference>
<dbReference type="PROSITE" id="PS51257">
    <property type="entry name" value="PROKAR_LIPOPROTEIN"/>
    <property type="match status" value="1"/>
</dbReference>
<dbReference type="Gene3D" id="3.30.70.2050">
    <property type="match status" value="1"/>
</dbReference>
<dbReference type="PANTHER" id="PTHR41247">
    <property type="entry name" value="HTH-TYPE TRANSCRIPTIONAL REPRESSOR YCNK"/>
    <property type="match status" value="1"/>
</dbReference>
<proteinExistence type="predicted"/>
<keyword evidence="2" id="KW-1185">Reference proteome</keyword>
<dbReference type="Pfam" id="PF05573">
    <property type="entry name" value="NosL"/>
    <property type="match status" value="1"/>
</dbReference>
<organism evidence="1 2">
    <name type="scientific">Iodidimonas muriae</name>
    <dbReference type="NCBI Taxonomy" id="261467"/>
    <lineage>
        <taxon>Bacteria</taxon>
        <taxon>Pseudomonadati</taxon>
        <taxon>Pseudomonadota</taxon>
        <taxon>Alphaproteobacteria</taxon>
        <taxon>Iodidimonadales</taxon>
        <taxon>Iodidimonadaceae</taxon>
        <taxon>Iodidimonas</taxon>
    </lineage>
</organism>
<dbReference type="PANTHER" id="PTHR41247:SF1">
    <property type="entry name" value="HTH-TYPE TRANSCRIPTIONAL REPRESSOR YCNK"/>
    <property type="match status" value="1"/>
</dbReference>
<protein>
    <submittedName>
        <fullName evidence="1">NosL protein</fullName>
    </submittedName>
</protein>
<dbReference type="Proteomes" id="UP000602381">
    <property type="component" value="Unassembled WGS sequence"/>
</dbReference>
<sequence>MSLSRAILMGWGVVVMLVLSGCNQNTENAPIPAPQEPDGDAMGYYCGMLVINHSGPKGQIFLKGRDDPLWFSSVRDTITFTLLPEESKAIRAIYVNDMGLAANWDQPPPGAWVAAMDAVYVVGSDQSGGMGGPELVPFSDKAAAEQFQAAHNGTLYSFKDIPQSAVLGEPDMSPEKRKRGS</sequence>
<name>A0ABQ2LD53_9PROT</name>
<dbReference type="InterPro" id="IPR008719">
    <property type="entry name" value="N2O_reductase_NosL"/>
</dbReference>
<evidence type="ECO:0000313" key="1">
    <source>
        <dbReference type="EMBL" id="GGO11804.1"/>
    </source>
</evidence>
<reference evidence="2" key="1">
    <citation type="journal article" date="2019" name="Int. J. Syst. Evol. Microbiol.">
        <title>The Global Catalogue of Microorganisms (GCM) 10K type strain sequencing project: providing services to taxonomists for standard genome sequencing and annotation.</title>
        <authorList>
            <consortium name="The Broad Institute Genomics Platform"/>
            <consortium name="The Broad Institute Genome Sequencing Center for Infectious Disease"/>
            <person name="Wu L."/>
            <person name="Ma J."/>
        </authorList>
    </citation>
    <scope>NUCLEOTIDE SEQUENCE [LARGE SCALE GENOMIC DNA]</scope>
    <source>
        <strain evidence="2">JCM 17843</strain>
    </source>
</reference>
<comment type="caution">
    <text evidence="1">The sequence shown here is derived from an EMBL/GenBank/DDBJ whole genome shotgun (WGS) entry which is preliminary data.</text>
</comment>
<dbReference type="RefSeq" id="WP_229773614.1">
    <property type="nucleotide sequence ID" value="NZ_BMOV01000005.1"/>
</dbReference>
<dbReference type="EMBL" id="BMOV01000005">
    <property type="protein sequence ID" value="GGO11804.1"/>
    <property type="molecule type" value="Genomic_DNA"/>
</dbReference>
<evidence type="ECO:0000313" key="2">
    <source>
        <dbReference type="Proteomes" id="UP000602381"/>
    </source>
</evidence>
<accession>A0ABQ2LD53</accession>
<gene>
    <name evidence="1" type="primary">nosL</name>
    <name evidence="1" type="ORF">GCM10007972_15890</name>
</gene>
<dbReference type="SUPFAM" id="SSF160387">
    <property type="entry name" value="NosL/MerB-like"/>
    <property type="match status" value="1"/>
</dbReference>